<dbReference type="GO" id="GO:0016491">
    <property type="term" value="F:oxidoreductase activity"/>
    <property type="evidence" value="ECO:0007669"/>
    <property type="project" value="InterPro"/>
</dbReference>
<dbReference type="AlphaFoldDB" id="A0A0B7KKW5"/>
<feature type="chain" id="PRO_5002132434" description="Tyrosinase copper-binding domain-containing protein" evidence="2">
    <location>
        <begin position="18"/>
        <end position="130"/>
    </location>
</feature>
<name>A0A0B7KKW5_BIOOC</name>
<feature type="region of interest" description="Disordered" evidence="1">
    <location>
        <begin position="51"/>
        <end position="71"/>
    </location>
</feature>
<evidence type="ECO:0000313" key="4">
    <source>
        <dbReference type="EMBL" id="CEO55326.1"/>
    </source>
</evidence>
<gene>
    <name evidence="4" type="ORF">BN869_000011384_1</name>
</gene>
<evidence type="ECO:0000256" key="1">
    <source>
        <dbReference type="SAM" id="MobiDB-lite"/>
    </source>
</evidence>
<organism evidence="4">
    <name type="scientific">Bionectria ochroleuca</name>
    <name type="common">Gliocladium roseum</name>
    <dbReference type="NCBI Taxonomy" id="29856"/>
    <lineage>
        <taxon>Eukaryota</taxon>
        <taxon>Fungi</taxon>
        <taxon>Dikarya</taxon>
        <taxon>Ascomycota</taxon>
        <taxon>Pezizomycotina</taxon>
        <taxon>Sordariomycetes</taxon>
        <taxon>Hypocreomycetidae</taxon>
        <taxon>Hypocreales</taxon>
        <taxon>Bionectriaceae</taxon>
        <taxon>Clonostachys</taxon>
    </lineage>
</organism>
<evidence type="ECO:0000256" key="2">
    <source>
        <dbReference type="SAM" id="SignalP"/>
    </source>
</evidence>
<evidence type="ECO:0000259" key="3">
    <source>
        <dbReference type="Pfam" id="PF00264"/>
    </source>
</evidence>
<sequence>MRASSLLAVALVSLALAQPYVAPREEDSKKQQFAKLIEEIQADVLKSLDEREETMRKRASKPPAIQGTSSSAERLNYIEAVKCLQKLPARTPQSVAAGAKSRPWHRWFLHRYEKALRDECGYKGYQPVFT</sequence>
<dbReference type="Gene3D" id="1.10.1280.10">
    <property type="entry name" value="Di-copper center containing domain from catechol oxidase"/>
    <property type="match status" value="1"/>
</dbReference>
<dbReference type="EMBL" id="CDPU01000051">
    <property type="protein sequence ID" value="CEO55326.1"/>
    <property type="molecule type" value="Genomic_DNA"/>
</dbReference>
<protein>
    <recommendedName>
        <fullName evidence="3">Tyrosinase copper-binding domain-containing protein</fullName>
    </recommendedName>
</protein>
<keyword evidence="2" id="KW-0732">Signal</keyword>
<accession>A0A0B7KKW5</accession>
<dbReference type="InterPro" id="IPR002227">
    <property type="entry name" value="Tyrosinase_Cu-bd"/>
</dbReference>
<feature type="signal peptide" evidence="2">
    <location>
        <begin position="1"/>
        <end position="17"/>
    </location>
</feature>
<proteinExistence type="predicted"/>
<reference evidence="4" key="1">
    <citation type="submission" date="2015-01" db="EMBL/GenBank/DDBJ databases">
        <authorList>
            <person name="Durling Mikael"/>
        </authorList>
    </citation>
    <scope>NUCLEOTIDE SEQUENCE</scope>
</reference>
<dbReference type="SUPFAM" id="SSF48056">
    <property type="entry name" value="Di-copper centre-containing domain"/>
    <property type="match status" value="1"/>
</dbReference>
<dbReference type="InterPro" id="IPR008922">
    <property type="entry name" value="Di-copper_centre_dom_sf"/>
</dbReference>
<dbReference type="Pfam" id="PF00264">
    <property type="entry name" value="Tyrosinase"/>
    <property type="match status" value="1"/>
</dbReference>
<feature type="domain" description="Tyrosinase copper-binding" evidence="3">
    <location>
        <begin position="103"/>
        <end position="127"/>
    </location>
</feature>